<keyword evidence="4" id="KW-0328">Glycosyltransferase</keyword>
<accession>A0A934K1E4</accession>
<keyword evidence="8" id="KW-0472">Membrane</keyword>
<gene>
    <name evidence="9" type="ORF">JF922_17125</name>
</gene>
<dbReference type="SUPFAM" id="SSF53448">
    <property type="entry name" value="Nucleotide-diphospho-sugar transferases"/>
    <property type="match status" value="1"/>
</dbReference>
<evidence type="ECO:0000256" key="7">
    <source>
        <dbReference type="ARBA" id="ARBA00022989"/>
    </source>
</evidence>
<organism evidence="9 10">
    <name type="scientific">Candidatus Nephthysia bennettiae</name>
    <dbReference type="NCBI Taxonomy" id="3127016"/>
    <lineage>
        <taxon>Bacteria</taxon>
        <taxon>Bacillati</taxon>
        <taxon>Candidatus Dormiibacterota</taxon>
        <taxon>Candidatus Dormibacteria</taxon>
        <taxon>Candidatus Dormibacterales</taxon>
        <taxon>Candidatus Dormibacteraceae</taxon>
        <taxon>Candidatus Nephthysia</taxon>
    </lineage>
</organism>
<comment type="subcellular location">
    <subcellularLocation>
        <location evidence="1">Membrane</location>
        <topology evidence="1">Multi-pass membrane protein</topology>
    </subcellularLocation>
</comment>
<comment type="pathway">
    <text evidence="3">Sphingolipid metabolism.</text>
</comment>
<evidence type="ECO:0000256" key="3">
    <source>
        <dbReference type="ARBA" id="ARBA00004991"/>
    </source>
</evidence>
<evidence type="ECO:0000313" key="9">
    <source>
        <dbReference type="EMBL" id="MBJ7599786.1"/>
    </source>
</evidence>
<comment type="pathway">
    <text evidence="2">Lipid metabolism; sphingolipid metabolism.</text>
</comment>
<keyword evidence="6" id="KW-0812">Transmembrane</keyword>
<dbReference type="EMBL" id="JAEKNR010000173">
    <property type="protein sequence ID" value="MBJ7599786.1"/>
    <property type="molecule type" value="Genomic_DNA"/>
</dbReference>
<dbReference type="PANTHER" id="PTHR43179">
    <property type="entry name" value="RHAMNOSYLTRANSFERASE WBBL"/>
    <property type="match status" value="1"/>
</dbReference>
<keyword evidence="10" id="KW-1185">Reference proteome</keyword>
<keyword evidence="5" id="KW-0808">Transferase</keyword>
<evidence type="ECO:0000313" key="10">
    <source>
        <dbReference type="Proteomes" id="UP000612893"/>
    </source>
</evidence>
<dbReference type="AlphaFoldDB" id="A0A934K1E4"/>
<dbReference type="InterPro" id="IPR025993">
    <property type="entry name" value="Ceramide_glucosylTrfase"/>
</dbReference>
<proteinExistence type="predicted"/>
<dbReference type="GO" id="GO:0016757">
    <property type="term" value="F:glycosyltransferase activity"/>
    <property type="evidence" value="ECO:0007669"/>
    <property type="project" value="UniProtKB-KW"/>
</dbReference>
<sequence>MEWLSGACMVVRREAFCQVGGFDSGLFMYCEDVDLSYKLSRQGLLRHCAAARFEHTPKSRPFRALHRNYRNWLVVQRRHRRADPARMLRDAVWSLRRRRLQQGLATLTGVADYLLRVRRWA</sequence>
<keyword evidence="7" id="KW-1133">Transmembrane helix</keyword>
<dbReference type="Proteomes" id="UP000612893">
    <property type="component" value="Unassembled WGS sequence"/>
</dbReference>
<name>A0A934K1E4_9BACT</name>
<dbReference type="Pfam" id="PF13506">
    <property type="entry name" value="Glyco_transf_21"/>
    <property type="match status" value="1"/>
</dbReference>
<dbReference type="Gene3D" id="3.90.550.10">
    <property type="entry name" value="Spore Coat Polysaccharide Biosynthesis Protein SpsA, Chain A"/>
    <property type="match status" value="1"/>
</dbReference>
<evidence type="ECO:0000256" key="2">
    <source>
        <dbReference type="ARBA" id="ARBA00004760"/>
    </source>
</evidence>
<comment type="caution">
    <text evidence="9">The sequence shown here is derived from an EMBL/GenBank/DDBJ whole genome shotgun (WGS) entry which is preliminary data.</text>
</comment>
<evidence type="ECO:0000256" key="8">
    <source>
        <dbReference type="ARBA" id="ARBA00023136"/>
    </source>
</evidence>
<dbReference type="GO" id="GO:0016020">
    <property type="term" value="C:membrane"/>
    <property type="evidence" value="ECO:0007669"/>
    <property type="project" value="UniProtKB-SubCell"/>
</dbReference>
<evidence type="ECO:0000256" key="6">
    <source>
        <dbReference type="ARBA" id="ARBA00022692"/>
    </source>
</evidence>
<evidence type="ECO:0000256" key="1">
    <source>
        <dbReference type="ARBA" id="ARBA00004141"/>
    </source>
</evidence>
<protein>
    <submittedName>
        <fullName evidence="9">Glycosyltransferase family 2 protein</fullName>
    </submittedName>
</protein>
<evidence type="ECO:0000256" key="4">
    <source>
        <dbReference type="ARBA" id="ARBA00022676"/>
    </source>
</evidence>
<evidence type="ECO:0000256" key="5">
    <source>
        <dbReference type="ARBA" id="ARBA00022679"/>
    </source>
</evidence>
<dbReference type="PANTHER" id="PTHR43179:SF7">
    <property type="entry name" value="RHAMNOSYLTRANSFERASE WBBL"/>
    <property type="match status" value="1"/>
</dbReference>
<reference evidence="9" key="1">
    <citation type="submission" date="2020-10" db="EMBL/GenBank/DDBJ databases">
        <title>Ca. Dormibacterota MAGs.</title>
        <authorList>
            <person name="Montgomery K."/>
        </authorList>
    </citation>
    <scope>NUCLEOTIDE SEQUENCE [LARGE SCALE GENOMIC DNA]</scope>
    <source>
        <strain evidence="9">SC8812_S17_10</strain>
    </source>
</reference>
<dbReference type="InterPro" id="IPR029044">
    <property type="entry name" value="Nucleotide-diphossugar_trans"/>
</dbReference>